<dbReference type="Proteomes" id="UP000004302">
    <property type="component" value="Chromosome"/>
</dbReference>
<keyword evidence="4" id="KW-0378">Hydrolase</keyword>
<dbReference type="PATRIC" id="fig|702453.3.peg.1140"/>
<evidence type="ECO:0000256" key="3">
    <source>
        <dbReference type="ARBA" id="ARBA00022729"/>
    </source>
</evidence>
<dbReference type="Pfam" id="PF01832">
    <property type="entry name" value="Glucosaminidase"/>
    <property type="match status" value="1"/>
</dbReference>
<evidence type="ECO:0000256" key="2">
    <source>
        <dbReference type="ARBA" id="ARBA00022525"/>
    </source>
</evidence>
<dbReference type="PANTHER" id="PTHR33308">
    <property type="entry name" value="PEPTIDOGLYCAN HYDROLASE FLGJ"/>
    <property type="match status" value="1"/>
</dbReference>
<evidence type="ECO:0000256" key="5">
    <source>
        <dbReference type="ARBA" id="ARBA00023316"/>
    </source>
</evidence>
<dbReference type="PROSITE" id="PS51780">
    <property type="entry name" value="GW"/>
    <property type="match status" value="1"/>
</dbReference>
<dbReference type="InterPro" id="IPR002901">
    <property type="entry name" value="MGlyc_endo_b_GlcNAc-like_dom"/>
</dbReference>
<keyword evidence="3" id="KW-0732">Signal</keyword>
<keyword evidence="2" id="KW-0964">Secreted</keyword>
<dbReference type="GO" id="GO:0005576">
    <property type="term" value="C:extracellular region"/>
    <property type="evidence" value="ECO:0007669"/>
    <property type="project" value="UniProtKB-SubCell"/>
</dbReference>
<dbReference type="PRINTS" id="PR01002">
    <property type="entry name" value="FLGFLGJ"/>
</dbReference>
<proteinExistence type="predicted"/>
<evidence type="ECO:0000313" key="7">
    <source>
        <dbReference type="EMBL" id="EFS00426.1"/>
    </source>
</evidence>
<dbReference type="PANTHER" id="PTHR33308:SF10">
    <property type="entry name" value="EXO-GLUCOSAMINIDASE LYTG"/>
    <property type="match status" value="1"/>
</dbReference>
<reference evidence="7 8" key="1">
    <citation type="journal article" date="2010" name="Microbiol. Resour. Announc.">
        <title>Comparative genomics of the bacterial genus Listeria: Genome evolution is characterized by limited gene acquisition and limited gene loss.</title>
        <authorList>
            <person name="den Bakker H.C."/>
            <person name="Cummings C.A."/>
            <person name="Ferreira V."/>
            <person name="Vatta P."/>
            <person name="Orsi R.H."/>
            <person name="Degoricija L."/>
            <person name="Barker M."/>
            <person name="Petrauskene O."/>
            <person name="Furtado M.R."/>
            <person name="Wiedmann M."/>
        </authorList>
    </citation>
    <scope>NUCLEOTIDE SEQUENCE [LARGE SCALE GENOMIC DNA]</scope>
    <source>
        <strain evidence="7 8">FSL N1-067</strain>
    </source>
</reference>
<protein>
    <submittedName>
        <fullName evidence="7">N-acetylmuramoyl-L-alanine amidase</fullName>
    </submittedName>
</protein>
<dbReference type="SMART" id="SM00047">
    <property type="entry name" value="LYZ2"/>
    <property type="match status" value="1"/>
</dbReference>
<gene>
    <name evidence="7" type="ORF">NT03LS_1401</name>
</gene>
<evidence type="ECO:0000259" key="6">
    <source>
        <dbReference type="PROSITE" id="PS51780"/>
    </source>
</evidence>
<evidence type="ECO:0000256" key="1">
    <source>
        <dbReference type="ARBA" id="ARBA00004613"/>
    </source>
</evidence>
<dbReference type="GO" id="GO:0004040">
    <property type="term" value="F:amidase activity"/>
    <property type="evidence" value="ECO:0007669"/>
    <property type="project" value="InterPro"/>
</dbReference>
<dbReference type="NCBIfam" id="NF033202">
    <property type="entry name" value="GW_glycos_SH3"/>
    <property type="match status" value="1"/>
</dbReference>
<dbReference type="InterPro" id="IPR051056">
    <property type="entry name" value="Glycosyl_Hydrolase_73"/>
</dbReference>
<accession>E3ZPM1</accession>
<dbReference type="Gene3D" id="4.10.80.30">
    <property type="entry name" value="DNA polymerase, domain 6"/>
    <property type="match status" value="1"/>
</dbReference>
<comment type="subcellular location">
    <subcellularLocation>
        <location evidence="1">Secreted</location>
    </subcellularLocation>
</comment>
<dbReference type="InterPro" id="IPR038200">
    <property type="entry name" value="GW_dom_sf"/>
</dbReference>
<dbReference type="GO" id="GO:0071555">
    <property type="term" value="P:cell wall organization"/>
    <property type="evidence" value="ECO:0007669"/>
    <property type="project" value="UniProtKB-KW"/>
</dbReference>
<dbReference type="HOGENOM" id="CLU_013771_5_1_9"/>
<dbReference type="Gene3D" id="2.30.30.170">
    <property type="match status" value="1"/>
</dbReference>
<dbReference type="EMBL" id="ADXJ01000545">
    <property type="protein sequence ID" value="EFS00426.1"/>
    <property type="molecule type" value="Genomic_DNA"/>
</dbReference>
<keyword evidence="5" id="KW-0961">Cell wall biogenesis/degradation</keyword>
<evidence type="ECO:0000313" key="8">
    <source>
        <dbReference type="Proteomes" id="UP000004302"/>
    </source>
</evidence>
<evidence type="ECO:0000256" key="4">
    <source>
        <dbReference type="ARBA" id="ARBA00022801"/>
    </source>
</evidence>
<dbReference type="Gene3D" id="1.10.530.10">
    <property type="match status" value="1"/>
</dbReference>
<dbReference type="InterPro" id="IPR025987">
    <property type="entry name" value="GW_dom"/>
</dbReference>
<name>E3ZPM1_LISSE</name>
<dbReference type="AlphaFoldDB" id="E3ZPM1"/>
<dbReference type="Pfam" id="PF13457">
    <property type="entry name" value="GW"/>
    <property type="match status" value="1"/>
</dbReference>
<comment type="caution">
    <text evidence="7">The sequence shown here is derived from an EMBL/GenBank/DDBJ whole genome shotgun (WGS) entry which is preliminary data.</text>
</comment>
<organism evidence="7 8">
    <name type="scientific">Listeria seeligeri FSL N1-067</name>
    <dbReference type="NCBI Taxonomy" id="702453"/>
    <lineage>
        <taxon>Bacteria</taxon>
        <taxon>Bacillati</taxon>
        <taxon>Bacillota</taxon>
        <taxon>Bacilli</taxon>
        <taxon>Bacillales</taxon>
        <taxon>Listeriaceae</taxon>
        <taxon>Listeria</taxon>
    </lineage>
</organism>
<dbReference type="SUPFAM" id="SSF82057">
    <property type="entry name" value="Prokaryotic SH3-related domain"/>
    <property type="match status" value="1"/>
</dbReference>
<feature type="domain" description="GW" evidence="6">
    <location>
        <begin position="215"/>
        <end position="295"/>
    </location>
</feature>
<sequence length="354" mass="39201">MSKKLEGYLKKDVQKIIMLQLAKKHLVTIGIGLTITLCALPLHSQAAGLEDGLTSKQEKFINEIAPHAVKVQKEHGILASITISQAILESNWGESKLAKDGNNLFGIKGAYKGASIKLPTKEHNGVVWVGTDAKFRAYPSWYESLNDHALLFVNGPSWNPNLYAGLIEEANFEKAAIALGKTGYSSDPEYAAKLIELIEKANLTKYDTVYTEPVSEKAIKAAGEVALKDNCFIWSAPSGTETAKPMEKVSKYAGRKVSINQEVKLPDSNILWYHIHQNGKSIGWIESTAIKNFYQSEDYSPTVDTLLKTDDQNRLVINMKVDTSELHKTRLVQTEQKAKLAQIAPLLSIQSFAW</sequence>